<keyword evidence="1" id="KW-0732">Signal</keyword>
<evidence type="ECO:0000313" key="3">
    <source>
        <dbReference type="Proteomes" id="UP000292082"/>
    </source>
</evidence>
<evidence type="ECO:0000313" key="2">
    <source>
        <dbReference type="EMBL" id="TBU56263.1"/>
    </source>
</evidence>
<keyword evidence="3" id="KW-1185">Reference proteome</keyword>
<feature type="signal peptide" evidence="1">
    <location>
        <begin position="1"/>
        <end position="20"/>
    </location>
</feature>
<sequence>MQRSLPLLVLLTACIYGIQATPLVVDTPIRDNGEVVEDSARLSETNFQWAGYGAPAGSTVIIYVTDTAGDGASTAPVVVSPSADSSCLDPGF</sequence>
<name>A0A4Q9PPL6_9APHY</name>
<dbReference type="AlphaFoldDB" id="A0A4Q9PPL6"/>
<organism evidence="2 3">
    <name type="scientific">Dichomitus squalens</name>
    <dbReference type="NCBI Taxonomy" id="114155"/>
    <lineage>
        <taxon>Eukaryota</taxon>
        <taxon>Fungi</taxon>
        <taxon>Dikarya</taxon>
        <taxon>Basidiomycota</taxon>
        <taxon>Agaricomycotina</taxon>
        <taxon>Agaricomycetes</taxon>
        <taxon>Polyporales</taxon>
        <taxon>Polyporaceae</taxon>
        <taxon>Dichomitus</taxon>
    </lineage>
</organism>
<reference evidence="2 3" key="1">
    <citation type="submission" date="2019-01" db="EMBL/GenBank/DDBJ databases">
        <title>Draft genome sequences of three monokaryotic isolates of the white-rot basidiomycete fungus Dichomitus squalens.</title>
        <authorList>
            <consortium name="DOE Joint Genome Institute"/>
            <person name="Lopez S.C."/>
            <person name="Andreopoulos B."/>
            <person name="Pangilinan J."/>
            <person name="Lipzen A."/>
            <person name="Riley R."/>
            <person name="Ahrendt S."/>
            <person name="Ng V."/>
            <person name="Barry K."/>
            <person name="Daum C."/>
            <person name="Grigoriev I.V."/>
            <person name="Hilden K.S."/>
            <person name="Makela M.R."/>
            <person name="de Vries R.P."/>
        </authorList>
    </citation>
    <scope>NUCLEOTIDE SEQUENCE [LARGE SCALE GENOMIC DNA]</scope>
    <source>
        <strain evidence="2 3">CBS 464.89</strain>
    </source>
</reference>
<dbReference type="EMBL" id="ML145154">
    <property type="protein sequence ID" value="TBU56263.1"/>
    <property type="molecule type" value="Genomic_DNA"/>
</dbReference>
<dbReference type="Proteomes" id="UP000292082">
    <property type="component" value="Unassembled WGS sequence"/>
</dbReference>
<gene>
    <name evidence="2" type="ORF">BD310DRAFT_950218</name>
</gene>
<evidence type="ECO:0000256" key="1">
    <source>
        <dbReference type="SAM" id="SignalP"/>
    </source>
</evidence>
<accession>A0A4Q9PPL6</accession>
<feature type="chain" id="PRO_5020342528" evidence="1">
    <location>
        <begin position="21"/>
        <end position="92"/>
    </location>
</feature>
<proteinExistence type="predicted"/>
<protein>
    <submittedName>
        <fullName evidence="2">Uncharacterized protein</fullName>
    </submittedName>
</protein>